<evidence type="ECO:0000313" key="1">
    <source>
        <dbReference type="EMBL" id="KAL2542429.1"/>
    </source>
</evidence>
<protein>
    <submittedName>
        <fullName evidence="1">Uncharacterized protein</fullName>
    </submittedName>
</protein>
<proteinExistence type="predicted"/>
<sequence length="155" mass="18050">MFGKHLYGCMLFLPQLSFDKKEPFFPIFSRSVEELTTMKGNEFQHLQEFYQNPLTSDDIVMLMPVEIRPLSQLASRSWHSKQNTLARELIYKEACVLTVVSTCWAAMHAMTMENTIHTQAGFSKKAWEDADKAFTTMENERAEHLRARNHGEWQS</sequence>
<comment type="caution">
    <text evidence="1">The sequence shown here is derived from an EMBL/GenBank/DDBJ whole genome shotgun (WGS) entry which is preliminary data.</text>
</comment>
<name>A0ABD1VYE7_9LAMI</name>
<reference evidence="2" key="1">
    <citation type="submission" date="2024-07" db="EMBL/GenBank/DDBJ databases">
        <title>Two chromosome-level genome assemblies of Korean endemic species Abeliophyllum distichum and Forsythia ovata (Oleaceae).</title>
        <authorList>
            <person name="Jang H."/>
        </authorList>
    </citation>
    <scope>NUCLEOTIDE SEQUENCE [LARGE SCALE GENOMIC DNA]</scope>
</reference>
<dbReference type="Proteomes" id="UP001604336">
    <property type="component" value="Unassembled WGS sequence"/>
</dbReference>
<evidence type="ECO:0000313" key="2">
    <source>
        <dbReference type="Proteomes" id="UP001604336"/>
    </source>
</evidence>
<keyword evidence="2" id="KW-1185">Reference proteome</keyword>
<dbReference type="EMBL" id="JBFOLK010000001">
    <property type="protein sequence ID" value="KAL2542429.1"/>
    <property type="molecule type" value="Genomic_DNA"/>
</dbReference>
<accession>A0ABD1VYE7</accession>
<dbReference type="AlphaFoldDB" id="A0ABD1VYE7"/>
<gene>
    <name evidence="1" type="ORF">Adt_03407</name>
</gene>
<organism evidence="1 2">
    <name type="scientific">Abeliophyllum distichum</name>
    <dbReference type="NCBI Taxonomy" id="126358"/>
    <lineage>
        <taxon>Eukaryota</taxon>
        <taxon>Viridiplantae</taxon>
        <taxon>Streptophyta</taxon>
        <taxon>Embryophyta</taxon>
        <taxon>Tracheophyta</taxon>
        <taxon>Spermatophyta</taxon>
        <taxon>Magnoliopsida</taxon>
        <taxon>eudicotyledons</taxon>
        <taxon>Gunneridae</taxon>
        <taxon>Pentapetalae</taxon>
        <taxon>asterids</taxon>
        <taxon>lamiids</taxon>
        <taxon>Lamiales</taxon>
        <taxon>Oleaceae</taxon>
        <taxon>Forsythieae</taxon>
        <taxon>Abeliophyllum</taxon>
    </lineage>
</organism>